<evidence type="ECO:0000256" key="2">
    <source>
        <dbReference type="ARBA" id="ARBA00022737"/>
    </source>
</evidence>
<evidence type="ECO:0000256" key="5">
    <source>
        <dbReference type="ARBA" id="ARBA00047388"/>
    </source>
</evidence>
<accession>A0A0L0FVZ1</accession>
<dbReference type="Pfam" id="PF13905">
    <property type="entry name" value="Thioredoxin_8"/>
    <property type="match status" value="1"/>
</dbReference>
<keyword evidence="3" id="KW-0560">Oxidoreductase</keyword>
<dbReference type="EC" id="1.8.1.8" evidence="1"/>
<evidence type="ECO:0000313" key="8">
    <source>
        <dbReference type="EMBL" id="KNC80088.1"/>
    </source>
</evidence>
<reference evidence="8 9" key="1">
    <citation type="submission" date="2011-02" db="EMBL/GenBank/DDBJ databases">
        <title>The Genome Sequence of Sphaeroforma arctica JP610.</title>
        <authorList>
            <consortium name="The Broad Institute Genome Sequencing Platform"/>
            <person name="Russ C."/>
            <person name="Cuomo C."/>
            <person name="Young S.K."/>
            <person name="Zeng Q."/>
            <person name="Gargeya S."/>
            <person name="Alvarado L."/>
            <person name="Berlin A."/>
            <person name="Chapman S.B."/>
            <person name="Chen Z."/>
            <person name="Freedman E."/>
            <person name="Gellesch M."/>
            <person name="Goldberg J."/>
            <person name="Griggs A."/>
            <person name="Gujja S."/>
            <person name="Heilman E."/>
            <person name="Heiman D."/>
            <person name="Howarth C."/>
            <person name="Mehta T."/>
            <person name="Neiman D."/>
            <person name="Pearson M."/>
            <person name="Roberts A."/>
            <person name="Saif S."/>
            <person name="Shea T."/>
            <person name="Shenoy N."/>
            <person name="Sisk P."/>
            <person name="Stolte C."/>
            <person name="Sykes S."/>
            <person name="White J."/>
            <person name="Yandava C."/>
            <person name="Burger G."/>
            <person name="Gray M.W."/>
            <person name="Holland P.W.H."/>
            <person name="King N."/>
            <person name="Lang F.B.F."/>
            <person name="Roger A.J."/>
            <person name="Ruiz-Trillo I."/>
            <person name="Haas B."/>
            <person name="Nusbaum C."/>
            <person name="Birren B."/>
        </authorList>
    </citation>
    <scope>NUCLEOTIDE SEQUENCE [LARGE SCALE GENOMIC DNA]</scope>
    <source>
        <strain evidence="8 9">JP610</strain>
    </source>
</reference>
<dbReference type="AlphaFoldDB" id="A0A0L0FVZ1"/>
<protein>
    <recommendedName>
        <fullName evidence="1">protein-disulfide reductase</fullName>
        <ecNumber evidence="1">1.8.1.8</ecNumber>
    </recommendedName>
</protein>
<dbReference type="SUPFAM" id="SSF52833">
    <property type="entry name" value="Thioredoxin-like"/>
    <property type="match status" value="1"/>
</dbReference>
<evidence type="ECO:0000313" key="9">
    <source>
        <dbReference type="Proteomes" id="UP000054560"/>
    </source>
</evidence>
<name>A0A0L0FVZ1_9EUKA</name>
<dbReference type="PANTHER" id="PTHR13871">
    <property type="entry name" value="THIOREDOXIN"/>
    <property type="match status" value="1"/>
</dbReference>
<evidence type="ECO:0000256" key="4">
    <source>
        <dbReference type="ARBA" id="ARBA00023027"/>
    </source>
</evidence>
<dbReference type="InterPro" id="IPR012336">
    <property type="entry name" value="Thioredoxin-like_fold"/>
</dbReference>
<feature type="domain" description="Thioredoxin-like fold" evidence="7">
    <location>
        <begin position="54"/>
        <end position="116"/>
    </location>
</feature>
<dbReference type="GeneID" id="25908035"/>
<evidence type="ECO:0000256" key="6">
    <source>
        <dbReference type="ARBA" id="ARBA00047804"/>
    </source>
</evidence>
<evidence type="ECO:0000259" key="7">
    <source>
        <dbReference type="Pfam" id="PF13905"/>
    </source>
</evidence>
<proteinExistence type="predicted"/>
<dbReference type="InterPro" id="IPR052259">
    <property type="entry name" value="Nucleoredoxin-like"/>
</dbReference>
<dbReference type="Proteomes" id="UP000054560">
    <property type="component" value="Unassembled WGS sequence"/>
</dbReference>
<organism evidence="8 9">
    <name type="scientific">Sphaeroforma arctica JP610</name>
    <dbReference type="NCBI Taxonomy" id="667725"/>
    <lineage>
        <taxon>Eukaryota</taxon>
        <taxon>Ichthyosporea</taxon>
        <taxon>Ichthyophonida</taxon>
        <taxon>Sphaeroforma</taxon>
    </lineage>
</organism>
<evidence type="ECO:0000256" key="1">
    <source>
        <dbReference type="ARBA" id="ARBA00012612"/>
    </source>
</evidence>
<comment type="catalytic activity">
    <reaction evidence="6">
        <text>[protein]-dithiol + NADP(+) = [protein]-disulfide + NADPH + H(+)</text>
        <dbReference type="Rhea" id="RHEA:18753"/>
        <dbReference type="Rhea" id="RHEA-COMP:10593"/>
        <dbReference type="Rhea" id="RHEA-COMP:10594"/>
        <dbReference type="ChEBI" id="CHEBI:15378"/>
        <dbReference type="ChEBI" id="CHEBI:29950"/>
        <dbReference type="ChEBI" id="CHEBI:50058"/>
        <dbReference type="ChEBI" id="CHEBI:57783"/>
        <dbReference type="ChEBI" id="CHEBI:58349"/>
        <dbReference type="EC" id="1.8.1.8"/>
    </reaction>
</comment>
<dbReference type="OrthoDB" id="409136at2759"/>
<dbReference type="PANTHER" id="PTHR13871:SF96">
    <property type="entry name" value="THIOREDOXIN DOMAIN-CONTAINING PROTEIN"/>
    <property type="match status" value="1"/>
</dbReference>
<dbReference type="Gene3D" id="3.40.30.10">
    <property type="entry name" value="Glutaredoxin"/>
    <property type="match status" value="1"/>
</dbReference>
<comment type="catalytic activity">
    <reaction evidence="5">
        <text>[protein]-dithiol + NAD(+) = [protein]-disulfide + NADH + H(+)</text>
        <dbReference type="Rhea" id="RHEA:18749"/>
        <dbReference type="Rhea" id="RHEA-COMP:10593"/>
        <dbReference type="Rhea" id="RHEA-COMP:10594"/>
        <dbReference type="ChEBI" id="CHEBI:15378"/>
        <dbReference type="ChEBI" id="CHEBI:29950"/>
        <dbReference type="ChEBI" id="CHEBI:50058"/>
        <dbReference type="ChEBI" id="CHEBI:57540"/>
        <dbReference type="ChEBI" id="CHEBI:57945"/>
        <dbReference type="EC" id="1.8.1.8"/>
    </reaction>
</comment>
<dbReference type="GO" id="GO:0047134">
    <property type="term" value="F:protein-disulfide reductase [NAD(P)H] activity"/>
    <property type="evidence" value="ECO:0007669"/>
    <property type="project" value="UniProtKB-EC"/>
</dbReference>
<dbReference type="EMBL" id="KQ242201">
    <property type="protein sequence ID" value="KNC80088.1"/>
    <property type="molecule type" value="Genomic_DNA"/>
</dbReference>
<gene>
    <name evidence="8" type="ORF">SARC_07531</name>
</gene>
<evidence type="ECO:0000256" key="3">
    <source>
        <dbReference type="ARBA" id="ARBA00023002"/>
    </source>
</evidence>
<keyword evidence="9" id="KW-1185">Reference proteome</keyword>
<dbReference type="InterPro" id="IPR036249">
    <property type="entry name" value="Thioredoxin-like_sf"/>
</dbReference>
<dbReference type="STRING" id="667725.A0A0L0FVZ1"/>
<keyword evidence="4" id="KW-0520">NAD</keyword>
<dbReference type="RefSeq" id="XP_014153990.1">
    <property type="nucleotide sequence ID" value="XM_014298515.1"/>
</dbReference>
<sequence length="153" mass="17119">MSKEDYECNGNVCVLKPKKGASQSTGTALPDLSNVTLLDCSGSKVDKSVLKDKETNKDDFIVLFVSMDKSEEDMMEYVEDKNFVCIKYDEDLVGELPSAFTVTMVPTLAIISPENECITTWGRSAIDKNAENCIAEWKQGRPGVSWMQLLKFW</sequence>
<keyword evidence="2" id="KW-0677">Repeat</keyword>